<sequence>MSYSRERGNTMEGFEKRNEGNRVTQNGLLKRPFGEISVLFLYLDTIMCRLFCAVYIHGDRFAANAETIQEAQVGPEQA</sequence>
<reference evidence="3" key="1">
    <citation type="journal article" date="2015" name="BMC Genomics">
        <title>Draft genome of a commonly misdiagnosed multidrug resistant pathogen Candida auris.</title>
        <authorList>
            <person name="Chatterjee S."/>
            <person name="Alampalli S.V."/>
            <person name="Nageshan R.K."/>
            <person name="Chettiar S.T."/>
            <person name="Joshi S."/>
            <person name="Tatu U.S."/>
        </authorList>
    </citation>
    <scope>NUCLEOTIDE SEQUENCE [LARGE SCALE GENOMIC DNA]</scope>
    <source>
        <strain evidence="3">6684</strain>
    </source>
</reference>
<evidence type="ECO:0000313" key="2">
    <source>
        <dbReference type="EMBL" id="KNE02712.1"/>
    </source>
</evidence>
<feature type="compositionally biased region" description="Basic and acidic residues" evidence="1">
    <location>
        <begin position="1"/>
        <end position="20"/>
    </location>
</feature>
<accession>A0A0L0P8L6</accession>
<evidence type="ECO:0000256" key="1">
    <source>
        <dbReference type="SAM" id="MobiDB-lite"/>
    </source>
</evidence>
<proteinExistence type="predicted"/>
<feature type="region of interest" description="Disordered" evidence="1">
    <location>
        <begin position="1"/>
        <end position="21"/>
    </location>
</feature>
<gene>
    <name evidence="2" type="ORF">QG37_00084</name>
</gene>
<dbReference type="VEuPathDB" id="FungiDB:QG37_00084"/>
<dbReference type="AlphaFoldDB" id="A0A0L0P8L6"/>
<organism evidence="2 3">
    <name type="scientific">Candidozyma auris</name>
    <name type="common">Yeast</name>
    <name type="synonym">Candida auris</name>
    <dbReference type="NCBI Taxonomy" id="498019"/>
    <lineage>
        <taxon>Eukaryota</taxon>
        <taxon>Fungi</taxon>
        <taxon>Dikarya</taxon>
        <taxon>Ascomycota</taxon>
        <taxon>Saccharomycotina</taxon>
        <taxon>Pichiomycetes</taxon>
        <taxon>Metschnikowiaceae</taxon>
        <taxon>Candidozyma</taxon>
    </lineage>
</organism>
<protein>
    <submittedName>
        <fullName evidence="2">Uncharacterized protein</fullName>
    </submittedName>
</protein>
<dbReference type="Proteomes" id="UP000037122">
    <property type="component" value="Unassembled WGS sequence"/>
</dbReference>
<comment type="caution">
    <text evidence="2">The sequence shown here is derived from an EMBL/GenBank/DDBJ whole genome shotgun (WGS) entry which is preliminary data.</text>
</comment>
<name>A0A0L0P8L6_CANAR</name>
<dbReference type="EMBL" id="LGST01000002">
    <property type="protein sequence ID" value="KNE02712.1"/>
    <property type="molecule type" value="Genomic_DNA"/>
</dbReference>
<evidence type="ECO:0000313" key="3">
    <source>
        <dbReference type="Proteomes" id="UP000037122"/>
    </source>
</evidence>